<feature type="compositionally biased region" description="Basic and acidic residues" evidence="1">
    <location>
        <begin position="386"/>
        <end position="399"/>
    </location>
</feature>
<protein>
    <recommendedName>
        <fullName evidence="2">DUF6589 domain-containing protein</fullName>
    </recommendedName>
</protein>
<gene>
    <name evidence="3" type="ORF">PCASD_18677</name>
</gene>
<evidence type="ECO:0000313" key="4">
    <source>
        <dbReference type="Proteomes" id="UP000235392"/>
    </source>
</evidence>
<dbReference type="InterPro" id="IPR046496">
    <property type="entry name" value="DUF6589"/>
</dbReference>
<evidence type="ECO:0000256" key="1">
    <source>
        <dbReference type="SAM" id="MobiDB-lite"/>
    </source>
</evidence>
<dbReference type="Pfam" id="PF20231">
    <property type="entry name" value="DUF6589"/>
    <property type="match status" value="1"/>
</dbReference>
<comment type="caution">
    <text evidence="3">The sequence shown here is derived from an EMBL/GenBank/DDBJ whole genome shotgun (WGS) entry which is preliminary data.</text>
</comment>
<proteinExistence type="predicted"/>
<dbReference type="Proteomes" id="UP000235392">
    <property type="component" value="Unassembled WGS sequence"/>
</dbReference>
<sequence length="459" mass="51511">MLRLMLESDNSAAGVGEVFTGIIQQSGLTSEEFHSRLQVIEGDLGSCNLFDSLRNQRTPARYRHTSLDNVLPIPGAADTLWNLGQAVYLEHWGDEKHAWDTGAWQSLHALGIPVNKPMTKKDFNLMLSHIERIHTATIIYFALTVLKKAHKLLGPILAKKTLQEILDLVNEIYLKFCSGASRQTEISQKSISHNNMLLRIRDFATIIEAKNAMKAGDPGRLMYMWKQWAVMGQGMPKLPHYSKHLPRLILMLEEGLPPSMDKVVMSTMLISPTGKADQLKDVFSLNIPTLLQWESGSNIVKQSHKNRLTTLSINRFLQMANKEKLAEYNPSGFVPEPVGDMYTRGVEMLQEEFEKKGDGFTAGINRSNTAARAVLEQPCSTGGRTDTVRPKREPTGRTDLSDRSRLVLCNRSQELIGQACPTRRQVLRSDSACPTTGRTRLFEHRSNCRVRPVNAGSDY</sequence>
<organism evidence="3 4">
    <name type="scientific">Puccinia coronata f. sp. avenae</name>
    <dbReference type="NCBI Taxonomy" id="200324"/>
    <lineage>
        <taxon>Eukaryota</taxon>
        <taxon>Fungi</taxon>
        <taxon>Dikarya</taxon>
        <taxon>Basidiomycota</taxon>
        <taxon>Pucciniomycotina</taxon>
        <taxon>Pucciniomycetes</taxon>
        <taxon>Pucciniales</taxon>
        <taxon>Pucciniaceae</taxon>
        <taxon>Puccinia</taxon>
    </lineage>
</organism>
<dbReference type="EMBL" id="PGCI01000746">
    <property type="protein sequence ID" value="PLW17716.1"/>
    <property type="molecule type" value="Genomic_DNA"/>
</dbReference>
<evidence type="ECO:0000313" key="3">
    <source>
        <dbReference type="EMBL" id="PLW17716.1"/>
    </source>
</evidence>
<reference evidence="3 4" key="1">
    <citation type="submission" date="2017-11" db="EMBL/GenBank/DDBJ databases">
        <title>De novo assembly and phasing of dikaryotic genomes from two isolates of Puccinia coronata f. sp. avenae, the causal agent of oat crown rust.</title>
        <authorList>
            <person name="Miller M.E."/>
            <person name="Zhang Y."/>
            <person name="Omidvar V."/>
            <person name="Sperschneider J."/>
            <person name="Schwessinger B."/>
            <person name="Raley C."/>
            <person name="Palmer J.M."/>
            <person name="Garnica D."/>
            <person name="Upadhyaya N."/>
            <person name="Rathjen J."/>
            <person name="Taylor J.M."/>
            <person name="Park R.F."/>
            <person name="Dodds P.N."/>
            <person name="Hirsch C.D."/>
            <person name="Kianian S.F."/>
            <person name="Figueroa M."/>
        </authorList>
    </citation>
    <scope>NUCLEOTIDE SEQUENCE [LARGE SCALE GENOMIC DNA]</scope>
    <source>
        <strain evidence="3">12SD80</strain>
    </source>
</reference>
<evidence type="ECO:0000259" key="2">
    <source>
        <dbReference type="Pfam" id="PF20231"/>
    </source>
</evidence>
<name>A0A2N5SWW4_9BASI</name>
<feature type="region of interest" description="Disordered" evidence="1">
    <location>
        <begin position="379"/>
        <end position="399"/>
    </location>
</feature>
<feature type="domain" description="DUF6589" evidence="2">
    <location>
        <begin position="1"/>
        <end position="279"/>
    </location>
</feature>
<accession>A0A2N5SWW4</accession>
<dbReference type="AlphaFoldDB" id="A0A2N5SWW4"/>